<keyword evidence="3" id="KW-0285">Flavoprotein</keyword>
<keyword evidence="8" id="KW-1185">Reference proteome</keyword>
<dbReference type="RefSeq" id="WP_266062303.1">
    <property type="nucleotide sequence ID" value="NZ_JAPKFM010000014.1"/>
</dbReference>
<dbReference type="InterPro" id="IPR050416">
    <property type="entry name" value="FAD-linked_Oxidoreductase"/>
</dbReference>
<dbReference type="Pfam" id="PF01565">
    <property type="entry name" value="FAD_binding_4"/>
    <property type="match status" value="1"/>
</dbReference>
<dbReference type="InterPro" id="IPR016166">
    <property type="entry name" value="FAD-bd_PCMH"/>
</dbReference>
<dbReference type="PANTHER" id="PTHR42973">
    <property type="entry name" value="BINDING OXIDOREDUCTASE, PUTATIVE (AFU_ORTHOLOGUE AFUA_1G17690)-RELATED"/>
    <property type="match status" value="1"/>
</dbReference>
<dbReference type="GO" id="GO:0016491">
    <property type="term" value="F:oxidoreductase activity"/>
    <property type="evidence" value="ECO:0007669"/>
    <property type="project" value="UniProtKB-KW"/>
</dbReference>
<sequence>MSITTPEEHIPPAGPLDVTKLDAAVAGPVLTPDDADYPTELAGFNAAATPAPAVVVGATSPADVAEAVRYARANGLRVGVRATGHGPAISGRGHLTITTSRMTDIQVDAAAKTARVAAGVRWRDLATATAPHGLTGLAGSSSSVGIVGYTLGGGLSPLGRQFGFAADRVRRIELVTADGVIRTVDAGAGSDLFWALLGGRDGCGIVTAIEFDLVDLATIYGGGVFFGGDAAEQVLHAWRDWAPTLPDTAGSSVAIVRLPPDPNLPPPLQGQTVVHLRFTYTGDPAVGTQMLAPMMSAGPVLLSNVDVLPTAALDAVHMDPPGPLPSVERGCGIRDLPAEAVDAVLAVAGPQVASPLAIVEIRLLGGALASPQGVPNAVTGRAARYCVMAIGVPAGPLGDQAGSHVAAVNGALSPWASDGLLNFAGQTPAAELSTLWTAADWSRLEEIRRRHDPAGMFTRIG</sequence>
<gene>
    <name evidence="7" type="ORF">OSB52_14075</name>
</gene>
<dbReference type="PROSITE" id="PS51387">
    <property type="entry name" value="FAD_PCMH"/>
    <property type="match status" value="1"/>
</dbReference>
<dbReference type="InterPro" id="IPR006094">
    <property type="entry name" value="Oxid_FAD_bind_N"/>
</dbReference>
<protein>
    <submittedName>
        <fullName evidence="7">FAD-binding oxidoreductase</fullName>
    </submittedName>
</protein>
<dbReference type="InterPro" id="IPR016167">
    <property type="entry name" value="FAD-bd_PCMH_sub1"/>
</dbReference>
<evidence type="ECO:0000256" key="3">
    <source>
        <dbReference type="ARBA" id="ARBA00022630"/>
    </source>
</evidence>
<dbReference type="AlphaFoldDB" id="A0A9X3D5A5"/>
<keyword evidence="4" id="KW-0274">FAD</keyword>
<dbReference type="PANTHER" id="PTHR42973:SF39">
    <property type="entry name" value="FAD-BINDING PCMH-TYPE DOMAIN-CONTAINING PROTEIN"/>
    <property type="match status" value="1"/>
</dbReference>
<keyword evidence="5" id="KW-0560">Oxidoreductase</keyword>
<dbReference type="GO" id="GO:0071949">
    <property type="term" value="F:FAD binding"/>
    <property type="evidence" value="ECO:0007669"/>
    <property type="project" value="InterPro"/>
</dbReference>
<dbReference type="SUPFAM" id="SSF56176">
    <property type="entry name" value="FAD-binding/transporter-associated domain-like"/>
    <property type="match status" value="1"/>
</dbReference>
<feature type="domain" description="FAD-binding PCMH-type" evidence="6">
    <location>
        <begin position="48"/>
        <end position="216"/>
    </location>
</feature>
<dbReference type="Proteomes" id="UP001143347">
    <property type="component" value="Unassembled WGS sequence"/>
</dbReference>
<dbReference type="Gene3D" id="3.40.462.20">
    <property type="match status" value="1"/>
</dbReference>
<dbReference type="Gene3D" id="3.30.465.10">
    <property type="match status" value="1"/>
</dbReference>
<comment type="caution">
    <text evidence="7">The sequence shown here is derived from an EMBL/GenBank/DDBJ whole genome shotgun (WGS) entry which is preliminary data.</text>
</comment>
<dbReference type="PROSITE" id="PS00862">
    <property type="entry name" value="OX2_COVAL_FAD"/>
    <property type="match status" value="1"/>
</dbReference>
<organism evidence="7 8">
    <name type="scientific">Gordonia aquimaris</name>
    <dbReference type="NCBI Taxonomy" id="2984863"/>
    <lineage>
        <taxon>Bacteria</taxon>
        <taxon>Bacillati</taxon>
        <taxon>Actinomycetota</taxon>
        <taxon>Actinomycetes</taxon>
        <taxon>Mycobacteriales</taxon>
        <taxon>Gordoniaceae</taxon>
        <taxon>Gordonia</taxon>
    </lineage>
</organism>
<comment type="cofactor">
    <cofactor evidence="1">
        <name>FAD</name>
        <dbReference type="ChEBI" id="CHEBI:57692"/>
    </cofactor>
</comment>
<dbReference type="EMBL" id="JAPKFM010000014">
    <property type="protein sequence ID" value="MCX2965223.1"/>
    <property type="molecule type" value="Genomic_DNA"/>
</dbReference>
<evidence type="ECO:0000256" key="5">
    <source>
        <dbReference type="ARBA" id="ARBA00023002"/>
    </source>
</evidence>
<evidence type="ECO:0000256" key="4">
    <source>
        <dbReference type="ARBA" id="ARBA00022827"/>
    </source>
</evidence>
<comment type="similarity">
    <text evidence="2">Belongs to the oxygen-dependent FAD-linked oxidoreductase family.</text>
</comment>
<evidence type="ECO:0000259" key="6">
    <source>
        <dbReference type="PROSITE" id="PS51387"/>
    </source>
</evidence>
<evidence type="ECO:0000256" key="2">
    <source>
        <dbReference type="ARBA" id="ARBA00005466"/>
    </source>
</evidence>
<evidence type="ECO:0000313" key="7">
    <source>
        <dbReference type="EMBL" id="MCX2965223.1"/>
    </source>
</evidence>
<evidence type="ECO:0000313" key="8">
    <source>
        <dbReference type="Proteomes" id="UP001143347"/>
    </source>
</evidence>
<accession>A0A9X3D5A5</accession>
<name>A0A9X3D5A5_9ACTN</name>
<dbReference type="InterPro" id="IPR036318">
    <property type="entry name" value="FAD-bd_PCMH-like_sf"/>
</dbReference>
<evidence type="ECO:0000256" key="1">
    <source>
        <dbReference type="ARBA" id="ARBA00001974"/>
    </source>
</evidence>
<dbReference type="InterPro" id="IPR016169">
    <property type="entry name" value="FAD-bd_PCMH_sub2"/>
</dbReference>
<reference evidence="7" key="1">
    <citation type="submission" date="2022-10" db="EMBL/GenBank/DDBJ databases">
        <title>WGS of marine actinomycetes from Thailand.</title>
        <authorList>
            <person name="Thawai C."/>
        </authorList>
    </citation>
    <scope>NUCLEOTIDE SEQUENCE</scope>
    <source>
        <strain evidence="7">SW21</strain>
    </source>
</reference>
<dbReference type="InterPro" id="IPR006093">
    <property type="entry name" value="Oxy_OxRdtase_FAD_BS"/>
</dbReference>
<proteinExistence type="inferred from homology"/>
<dbReference type="Gene3D" id="3.30.43.10">
    <property type="entry name" value="Uridine Diphospho-n-acetylenolpyruvylglucosamine Reductase, domain 2"/>
    <property type="match status" value="1"/>
</dbReference>